<keyword evidence="7" id="KW-1185">Reference proteome</keyword>
<dbReference type="InterPro" id="IPR000048">
    <property type="entry name" value="IQ_motif_EF-hand-BS"/>
</dbReference>
<reference evidence="6 7" key="1">
    <citation type="submission" date="2021-07" db="EMBL/GenBank/DDBJ databases">
        <authorList>
            <person name="Palmer J.M."/>
        </authorList>
    </citation>
    <scope>NUCLEOTIDE SEQUENCE [LARGE SCALE GENOMIC DNA]</scope>
    <source>
        <strain evidence="6 7">AT_MEX2019</strain>
        <tissue evidence="6">Muscle</tissue>
    </source>
</reference>
<dbReference type="InterPro" id="IPR012292">
    <property type="entry name" value="Globin/Proto"/>
</dbReference>
<feature type="region of interest" description="Disordered" evidence="4">
    <location>
        <begin position="830"/>
        <end position="849"/>
    </location>
</feature>
<evidence type="ECO:0000256" key="1">
    <source>
        <dbReference type="ARBA" id="ARBA00022617"/>
    </source>
</evidence>
<feature type="compositionally biased region" description="Basic and acidic residues" evidence="4">
    <location>
        <begin position="682"/>
        <end position="692"/>
    </location>
</feature>
<dbReference type="Pfam" id="PF22068">
    <property type="entry name" value="Androglobin_II"/>
    <property type="match status" value="1"/>
</dbReference>
<dbReference type="Gene3D" id="1.10.490.10">
    <property type="entry name" value="Globins"/>
    <property type="match status" value="1"/>
</dbReference>
<proteinExistence type="predicted"/>
<evidence type="ECO:0000313" key="7">
    <source>
        <dbReference type="Proteomes" id="UP001345963"/>
    </source>
</evidence>
<comment type="caution">
    <text evidence="6">The sequence shown here is derived from an EMBL/GenBank/DDBJ whole genome shotgun (WGS) entry which is preliminary data.</text>
</comment>
<gene>
    <name evidence="6" type="ORF">ATANTOWER_026066</name>
</gene>
<dbReference type="Pfam" id="PF22070">
    <property type="entry name" value="Androglobin_V"/>
    <property type="match status" value="2"/>
</dbReference>
<name>A0ABU7C480_9TELE</name>
<feature type="region of interest" description="Disordered" evidence="4">
    <location>
        <begin position="682"/>
        <end position="707"/>
    </location>
</feature>
<accession>A0ABU7C480</accession>
<evidence type="ECO:0000256" key="3">
    <source>
        <dbReference type="ARBA" id="ARBA00023004"/>
    </source>
</evidence>
<protein>
    <recommendedName>
        <fullName evidence="5">Globin domain-containing protein</fullName>
    </recommendedName>
</protein>
<dbReference type="InterPro" id="IPR054095">
    <property type="entry name" value="Androglobin_V"/>
</dbReference>
<dbReference type="CDD" id="cd22307">
    <property type="entry name" value="Adgb_C_mid-like"/>
    <property type="match status" value="1"/>
</dbReference>
<feature type="region of interest" description="Disordered" evidence="4">
    <location>
        <begin position="724"/>
        <end position="744"/>
    </location>
</feature>
<dbReference type="InterPro" id="IPR054093">
    <property type="entry name" value="Androglobin_II"/>
</dbReference>
<dbReference type="PANTHER" id="PTHR46298">
    <property type="entry name" value="ANDROGLOBIN"/>
    <property type="match status" value="1"/>
</dbReference>
<dbReference type="InterPro" id="IPR057249">
    <property type="entry name" value="Globin_CP_ADGB"/>
</dbReference>
<feature type="domain" description="Globin" evidence="5">
    <location>
        <begin position="72"/>
        <end position="275"/>
    </location>
</feature>
<keyword evidence="3" id="KW-0408">Iron</keyword>
<dbReference type="SMART" id="SM00015">
    <property type="entry name" value="IQ"/>
    <property type="match status" value="1"/>
</dbReference>
<sequence length="849" mass="96266">MGEETSHVEKQLSGVHRSAVLLIQPHSWTSRQSQLPVLTIKTTYSKAAMLSLPAGRHVFCLHAHGTLGYHIHLCSKTQFILGDEETIMPYLTKESVRFTEQALAIFRTLSSMVACFSDEQKLPSLRETLEETHCPHSISSSTGKWKHQKVFNSAVYHMVCEALGRKLTSREHFALQALTGDPSLLASDPEISALTSDTKPSEMWEDSEPTDKEIQAAIILQAAFRGHLVRGRLNALKPGTKENLHASKILSDMWLKIQSDADKHAAILLRYIINNSEKKGELYSCLQDESTRITFADYSVSFQGTAHSWGLVFREVLLVPEEMLLVLRVFSPVPNCCLHVVNNDTGEEVEMLPHVYKPNKLGYTFVAEVIKPDIPAGYAKWRMRLISSKEPLPKLSRETPVSTFSVKEFQDYYIPNNKNLICRYCVQVMTDVLGTIQFETSDPHVLIRLSVLDKEKEVAGNIGMGFVVLPVFFFLANKRQNSLDPSCADENKEITSFYQDTHQQRDGTHNAAIRSDISSDHSQDHKYVVQAKIHCGNWNLDESQLAFVHMLQEMNKNEMRVFKHEDLKSSSTISTSSHDGNKPDTQKTSRKGEGDKQKGKPAAFPKSGPKQDTRLDVTKPNWILRVVTDQTKLECLEVKKDTERADQIRSIKKAWETAEPGRSEKAFQSCFRFLKQVLHKESNDATSDESKDIAPSSSDPDTHVSPSDVKMTIASSLCRIDNSHLIRHQKDSPEPMDSDREEARQKDHFEKIQNYRLARENLLERYKQKMLEKYELKKHHLEVYENMLVASEKLSDDCKQFCSSLMALTKKEPEEKPALKEAELAVLKKTLTPAGVNPPKKHAKRGEKE</sequence>
<dbReference type="InterPro" id="IPR053033">
    <property type="entry name" value="Androglobin-like"/>
</dbReference>
<dbReference type="EMBL" id="JAHUTI010079289">
    <property type="protein sequence ID" value="MED6257531.1"/>
    <property type="molecule type" value="Genomic_DNA"/>
</dbReference>
<feature type="compositionally biased region" description="Basic residues" evidence="4">
    <location>
        <begin position="839"/>
        <end position="849"/>
    </location>
</feature>
<dbReference type="Proteomes" id="UP001345963">
    <property type="component" value="Unassembled WGS sequence"/>
</dbReference>
<evidence type="ECO:0000313" key="6">
    <source>
        <dbReference type="EMBL" id="MED6257531.1"/>
    </source>
</evidence>
<dbReference type="PROSITE" id="PS50096">
    <property type="entry name" value="IQ"/>
    <property type="match status" value="1"/>
</dbReference>
<evidence type="ECO:0000256" key="4">
    <source>
        <dbReference type="SAM" id="MobiDB-lite"/>
    </source>
</evidence>
<dbReference type="PROSITE" id="PS52042">
    <property type="entry name" value="GLOBIN_CP_ADGB"/>
    <property type="match status" value="1"/>
</dbReference>
<organism evidence="6 7">
    <name type="scientific">Ataeniobius toweri</name>
    <dbReference type="NCBI Taxonomy" id="208326"/>
    <lineage>
        <taxon>Eukaryota</taxon>
        <taxon>Metazoa</taxon>
        <taxon>Chordata</taxon>
        <taxon>Craniata</taxon>
        <taxon>Vertebrata</taxon>
        <taxon>Euteleostomi</taxon>
        <taxon>Actinopterygii</taxon>
        <taxon>Neopterygii</taxon>
        <taxon>Teleostei</taxon>
        <taxon>Neoteleostei</taxon>
        <taxon>Acanthomorphata</taxon>
        <taxon>Ovalentaria</taxon>
        <taxon>Atherinomorphae</taxon>
        <taxon>Cyprinodontiformes</taxon>
        <taxon>Goodeidae</taxon>
        <taxon>Ataeniobius</taxon>
    </lineage>
</organism>
<feature type="region of interest" description="Disordered" evidence="4">
    <location>
        <begin position="566"/>
        <end position="616"/>
    </location>
</feature>
<evidence type="ECO:0000256" key="2">
    <source>
        <dbReference type="ARBA" id="ARBA00022723"/>
    </source>
</evidence>
<keyword evidence="1" id="KW-0349">Heme</keyword>
<dbReference type="InterPro" id="IPR054094">
    <property type="entry name" value="Androglobin_IV"/>
</dbReference>
<evidence type="ECO:0000259" key="5">
    <source>
        <dbReference type="PROSITE" id="PS52042"/>
    </source>
</evidence>
<dbReference type="Pfam" id="PF22069">
    <property type="entry name" value="Androglobin_IV"/>
    <property type="match status" value="1"/>
</dbReference>
<keyword evidence="2" id="KW-0479">Metal-binding</keyword>
<feature type="compositionally biased region" description="Basic and acidic residues" evidence="4">
    <location>
        <begin position="579"/>
        <end position="598"/>
    </location>
</feature>
<dbReference type="PANTHER" id="PTHR46298:SF1">
    <property type="entry name" value="ANDROGLOBIN"/>
    <property type="match status" value="1"/>
</dbReference>